<keyword evidence="2" id="KW-1185">Reference proteome</keyword>
<dbReference type="STRING" id="471704.A0A151JSA7"/>
<dbReference type="EMBL" id="KQ978535">
    <property type="protein sequence ID" value="KYN30268.1"/>
    <property type="molecule type" value="Genomic_DNA"/>
</dbReference>
<proteinExistence type="predicted"/>
<sequence length="167" mass="19239">MYYFGIEKGLTHKLQNGGLNGEILTIKLIINIDGLPLFKSSRTDLWLILGRSDLERVRDAVERHGSVKVNTAFNVLNLMGIEFPMILKDIQKFEQLNDMSINVYNIENKRVLPVRLTSDKKEKHINVLYLQDPRNDGVGHFAWIKNLSGLVSSQLSKHKNKKFFCDR</sequence>
<evidence type="ECO:0000313" key="2">
    <source>
        <dbReference type="Proteomes" id="UP000078492"/>
    </source>
</evidence>
<dbReference type="AlphaFoldDB" id="A0A151JSA7"/>
<accession>A0A151JSA7</accession>
<gene>
    <name evidence="1" type="ORF">ALC57_00273</name>
</gene>
<evidence type="ECO:0000313" key="1">
    <source>
        <dbReference type="EMBL" id="KYN30268.1"/>
    </source>
</evidence>
<dbReference type="PANTHER" id="PTHR31511:SF12">
    <property type="entry name" value="RHO TERMINATION FACTOR N-TERMINAL DOMAIN-CONTAINING PROTEIN"/>
    <property type="match status" value="1"/>
</dbReference>
<protein>
    <submittedName>
        <fullName evidence="1">Uncharacterized protein</fullName>
    </submittedName>
</protein>
<reference evidence="1 2" key="1">
    <citation type="submission" date="2015-09" db="EMBL/GenBank/DDBJ databases">
        <title>Trachymyrmex cornetzi WGS genome.</title>
        <authorList>
            <person name="Nygaard S."/>
            <person name="Hu H."/>
            <person name="Boomsma J."/>
            <person name="Zhang G."/>
        </authorList>
    </citation>
    <scope>NUCLEOTIDE SEQUENCE [LARGE SCALE GENOMIC DNA]</scope>
    <source>
        <strain evidence="1">Tcor2-1</strain>
        <tissue evidence="1">Whole body</tissue>
    </source>
</reference>
<name>A0A151JSA7_9HYME</name>
<dbReference type="PANTHER" id="PTHR31511">
    <property type="entry name" value="PROTEIN CBG23764"/>
    <property type="match status" value="1"/>
</dbReference>
<organism evidence="1 2">
    <name type="scientific">Trachymyrmex cornetzi</name>
    <dbReference type="NCBI Taxonomy" id="471704"/>
    <lineage>
        <taxon>Eukaryota</taxon>
        <taxon>Metazoa</taxon>
        <taxon>Ecdysozoa</taxon>
        <taxon>Arthropoda</taxon>
        <taxon>Hexapoda</taxon>
        <taxon>Insecta</taxon>
        <taxon>Pterygota</taxon>
        <taxon>Neoptera</taxon>
        <taxon>Endopterygota</taxon>
        <taxon>Hymenoptera</taxon>
        <taxon>Apocrita</taxon>
        <taxon>Aculeata</taxon>
        <taxon>Formicoidea</taxon>
        <taxon>Formicidae</taxon>
        <taxon>Myrmicinae</taxon>
        <taxon>Trachymyrmex</taxon>
    </lineage>
</organism>
<dbReference type="Proteomes" id="UP000078492">
    <property type="component" value="Unassembled WGS sequence"/>
</dbReference>